<evidence type="ECO:0000256" key="9">
    <source>
        <dbReference type="ARBA" id="ARBA00023002"/>
    </source>
</evidence>
<dbReference type="InterPro" id="IPR001663">
    <property type="entry name" value="Rng_hydr_dOase-A"/>
</dbReference>
<evidence type="ECO:0000256" key="2">
    <source>
        <dbReference type="ARBA" id="ARBA00002149"/>
    </source>
</evidence>
<evidence type="ECO:0000256" key="11">
    <source>
        <dbReference type="ARBA" id="ARBA00023014"/>
    </source>
</evidence>
<protein>
    <recommendedName>
        <fullName evidence="6">Choline monooxygenase, chloroplastic</fullName>
        <ecNumber evidence="5">1.14.15.7</ecNumber>
    </recommendedName>
</protein>
<evidence type="ECO:0000313" key="14">
    <source>
        <dbReference type="EMBL" id="KAF4464043.1"/>
    </source>
</evidence>
<accession>A0A8H4PAX6</accession>
<evidence type="ECO:0000256" key="7">
    <source>
        <dbReference type="ARBA" id="ARBA00022714"/>
    </source>
</evidence>
<dbReference type="InterPro" id="IPR015879">
    <property type="entry name" value="Ring_hydroxy_dOase_asu_C_dom"/>
</dbReference>
<dbReference type="Proteomes" id="UP000554235">
    <property type="component" value="Unassembled WGS sequence"/>
</dbReference>
<comment type="function">
    <text evidence="2">Catalyzes the first step of the osmoprotectant glycine betaine synthesis.</text>
</comment>
<dbReference type="GO" id="GO:0051537">
    <property type="term" value="F:2 iron, 2 sulfur cluster binding"/>
    <property type="evidence" value="ECO:0007669"/>
    <property type="project" value="UniProtKB-KW"/>
</dbReference>
<dbReference type="PROSITE" id="PS51296">
    <property type="entry name" value="RIESKE"/>
    <property type="match status" value="1"/>
</dbReference>
<evidence type="ECO:0000313" key="15">
    <source>
        <dbReference type="Proteomes" id="UP000554235"/>
    </source>
</evidence>
<comment type="catalytic activity">
    <reaction evidence="12">
        <text>choline + 2 reduced [2Fe-2S]-[ferredoxin] + O2 + 2 H(+) = betaine aldehyde hydrate + 2 oxidized [2Fe-2S]-[ferredoxin] + H2O</text>
        <dbReference type="Rhea" id="RHEA:17769"/>
        <dbReference type="Rhea" id="RHEA-COMP:10000"/>
        <dbReference type="Rhea" id="RHEA-COMP:10001"/>
        <dbReference type="ChEBI" id="CHEBI:15354"/>
        <dbReference type="ChEBI" id="CHEBI:15377"/>
        <dbReference type="ChEBI" id="CHEBI:15378"/>
        <dbReference type="ChEBI" id="CHEBI:15379"/>
        <dbReference type="ChEBI" id="CHEBI:15870"/>
        <dbReference type="ChEBI" id="CHEBI:33737"/>
        <dbReference type="ChEBI" id="CHEBI:33738"/>
        <dbReference type="EC" id="1.14.15.7"/>
    </reaction>
</comment>
<evidence type="ECO:0000256" key="12">
    <source>
        <dbReference type="ARBA" id="ARBA00049097"/>
    </source>
</evidence>
<evidence type="ECO:0000259" key="13">
    <source>
        <dbReference type="PROSITE" id="PS51296"/>
    </source>
</evidence>
<dbReference type="GO" id="GO:0019285">
    <property type="term" value="P:glycine betaine biosynthetic process from choline"/>
    <property type="evidence" value="ECO:0007669"/>
    <property type="project" value="UniProtKB-UniPathway"/>
</dbReference>
<dbReference type="GO" id="GO:0005506">
    <property type="term" value="F:iron ion binding"/>
    <property type="evidence" value="ECO:0007669"/>
    <property type="project" value="InterPro"/>
</dbReference>
<keyword evidence="7" id="KW-0001">2Fe-2S</keyword>
<comment type="caution">
    <text evidence="14">The sequence shown here is derived from an EMBL/GenBank/DDBJ whole genome shotgun (WGS) entry which is preliminary data.</text>
</comment>
<keyword evidence="8" id="KW-0479">Metal-binding</keyword>
<evidence type="ECO:0000256" key="8">
    <source>
        <dbReference type="ARBA" id="ARBA00022723"/>
    </source>
</evidence>
<keyword evidence="10" id="KW-0408">Iron</keyword>
<dbReference type="Gene3D" id="3.90.380.10">
    <property type="entry name" value="Naphthalene 1,2-dioxygenase Alpha Subunit, Chain A, domain 1"/>
    <property type="match status" value="1"/>
</dbReference>
<keyword evidence="9" id="KW-0560">Oxidoreductase</keyword>
<dbReference type="OrthoDB" id="426882at2759"/>
<organism evidence="14 15">
    <name type="scientific">Fusarium albosuccineum</name>
    <dbReference type="NCBI Taxonomy" id="1237068"/>
    <lineage>
        <taxon>Eukaryota</taxon>
        <taxon>Fungi</taxon>
        <taxon>Dikarya</taxon>
        <taxon>Ascomycota</taxon>
        <taxon>Pezizomycotina</taxon>
        <taxon>Sordariomycetes</taxon>
        <taxon>Hypocreomycetidae</taxon>
        <taxon>Hypocreales</taxon>
        <taxon>Nectriaceae</taxon>
        <taxon>Fusarium</taxon>
        <taxon>Fusarium decemcellulare species complex</taxon>
    </lineage>
</organism>
<dbReference type="PANTHER" id="PTHR43756:SF5">
    <property type="entry name" value="CHOLINE MONOOXYGENASE, CHLOROPLASTIC"/>
    <property type="match status" value="1"/>
</dbReference>
<keyword evidence="11" id="KW-0411">Iron-sulfur</keyword>
<comment type="similarity">
    <text evidence="4">Belongs to the choline monooxygenase family.</text>
</comment>
<sequence length="420" mass="48743">MATSFLKSYFGRGGSTPAVPDTKSAVRALPASWYTSVEMYELEKRAIFSRKWLLITHKARLPNNGDWLKYEVANFEFIICKDREGKINAFHNICRHRAFPVLDPEKGDSGNSSFFACKYHGWSYGLNGNLAKAPGYQDLEGFDKSKNDLLPIHVKVDARGFIWINMDAKETPEIAWSDDFDSLDTHERFDYYNFDDYEFDHVWEMKGDYNWKILADNYNECYHCKVAHPDIPTIADLNSYWVETQKSYIQHFGAQSQEQIDRGFRIAVTYYLPNASTNISPHFFMIQRFVPHSPTSATMRYEFFRNKHSSDEDFELISNMYKRIMSEDKYLCANAQKNVNAGVFVNGEMHPEMEQGPLFFQNNIRELLQEHHKKEQIADKEIWPARQTLPQTSPNPNVKADVNFCSAVDCCKNNKQPIAV</sequence>
<evidence type="ECO:0000256" key="3">
    <source>
        <dbReference type="ARBA" id="ARBA00004866"/>
    </source>
</evidence>
<comment type="cofactor">
    <cofactor evidence="1">
        <name>Fe cation</name>
        <dbReference type="ChEBI" id="CHEBI:24875"/>
    </cofactor>
</comment>
<dbReference type="Pfam" id="PF00848">
    <property type="entry name" value="Ring_hydroxyl_A"/>
    <property type="match status" value="1"/>
</dbReference>
<dbReference type="UniPathway" id="UPA00529">
    <property type="reaction ID" value="UER00430"/>
</dbReference>
<feature type="domain" description="Rieske" evidence="13">
    <location>
        <begin position="52"/>
        <end position="142"/>
    </location>
</feature>
<dbReference type="SUPFAM" id="SSF55961">
    <property type="entry name" value="Bet v1-like"/>
    <property type="match status" value="1"/>
</dbReference>
<evidence type="ECO:0000256" key="6">
    <source>
        <dbReference type="ARBA" id="ARBA00014931"/>
    </source>
</evidence>
<dbReference type="AlphaFoldDB" id="A0A8H4PAX6"/>
<dbReference type="PANTHER" id="PTHR43756">
    <property type="entry name" value="CHOLINE MONOOXYGENASE, CHLOROPLASTIC"/>
    <property type="match status" value="1"/>
</dbReference>
<dbReference type="InterPro" id="IPR017941">
    <property type="entry name" value="Rieske_2Fe-2S"/>
</dbReference>
<comment type="pathway">
    <text evidence="3">Amine and polyamine biosynthesis; betaine biosynthesis via choline pathway; betaine aldehyde from choline (monooxygenase route): step 1/1.</text>
</comment>
<dbReference type="SUPFAM" id="SSF50022">
    <property type="entry name" value="ISP domain"/>
    <property type="match status" value="1"/>
</dbReference>
<dbReference type="CDD" id="cd03469">
    <property type="entry name" value="Rieske_RO_Alpha_N"/>
    <property type="match status" value="1"/>
</dbReference>
<dbReference type="InterPro" id="IPR036922">
    <property type="entry name" value="Rieske_2Fe-2S_sf"/>
</dbReference>
<keyword evidence="15" id="KW-1185">Reference proteome</keyword>
<dbReference type="Pfam" id="PF00355">
    <property type="entry name" value="Rieske"/>
    <property type="match status" value="1"/>
</dbReference>
<name>A0A8H4PAX6_9HYPO</name>
<evidence type="ECO:0000256" key="4">
    <source>
        <dbReference type="ARBA" id="ARBA00010848"/>
    </source>
</evidence>
<dbReference type="Gene3D" id="2.102.10.10">
    <property type="entry name" value="Rieske [2Fe-2S] iron-sulphur domain"/>
    <property type="match status" value="1"/>
</dbReference>
<dbReference type="EC" id="1.14.15.7" evidence="5"/>
<dbReference type="PRINTS" id="PR00090">
    <property type="entry name" value="RNGDIOXGNASE"/>
</dbReference>
<evidence type="ECO:0000256" key="5">
    <source>
        <dbReference type="ARBA" id="ARBA00012763"/>
    </source>
</evidence>
<dbReference type="GO" id="GO:0019133">
    <property type="term" value="F:choline monooxygenase activity"/>
    <property type="evidence" value="ECO:0007669"/>
    <property type="project" value="UniProtKB-EC"/>
</dbReference>
<dbReference type="CDD" id="cd00680">
    <property type="entry name" value="RHO_alpha_C"/>
    <property type="match status" value="1"/>
</dbReference>
<dbReference type="EMBL" id="JAADYS010001250">
    <property type="protein sequence ID" value="KAF4464043.1"/>
    <property type="molecule type" value="Genomic_DNA"/>
</dbReference>
<evidence type="ECO:0000256" key="1">
    <source>
        <dbReference type="ARBA" id="ARBA00001962"/>
    </source>
</evidence>
<reference evidence="14 15" key="1">
    <citation type="submission" date="2020-01" db="EMBL/GenBank/DDBJ databases">
        <title>Identification and distribution of gene clusters putatively required for synthesis of sphingolipid metabolism inhibitors in phylogenetically diverse species of the filamentous fungus Fusarium.</title>
        <authorList>
            <person name="Kim H.-S."/>
            <person name="Busman M."/>
            <person name="Brown D.W."/>
            <person name="Divon H."/>
            <person name="Uhlig S."/>
            <person name="Proctor R.H."/>
        </authorList>
    </citation>
    <scope>NUCLEOTIDE SEQUENCE [LARGE SCALE GENOMIC DNA]</scope>
    <source>
        <strain evidence="14 15">NRRL 20459</strain>
    </source>
</reference>
<gene>
    <name evidence="14" type="ORF">FALBO_9123</name>
</gene>
<evidence type="ECO:0000256" key="10">
    <source>
        <dbReference type="ARBA" id="ARBA00023004"/>
    </source>
</evidence>
<proteinExistence type="inferred from homology"/>